<comment type="caution">
    <text evidence="3">The sequence shown here is derived from an EMBL/GenBank/DDBJ whole genome shotgun (WGS) entry which is preliminary data.</text>
</comment>
<dbReference type="SUPFAM" id="SSF53474">
    <property type="entry name" value="alpha/beta-Hydrolases"/>
    <property type="match status" value="1"/>
</dbReference>
<organism evidence="3">
    <name type="scientific">mine drainage metagenome</name>
    <dbReference type="NCBI Taxonomy" id="410659"/>
    <lineage>
        <taxon>unclassified sequences</taxon>
        <taxon>metagenomes</taxon>
        <taxon>ecological metagenomes</taxon>
    </lineage>
</organism>
<accession>T1BXK2</accession>
<evidence type="ECO:0000256" key="1">
    <source>
        <dbReference type="SAM" id="MobiDB-lite"/>
    </source>
</evidence>
<evidence type="ECO:0000313" key="3">
    <source>
        <dbReference type="EMBL" id="EQD77691.1"/>
    </source>
</evidence>
<gene>
    <name evidence="3" type="ORF">B1B_00929</name>
</gene>
<dbReference type="PANTHER" id="PTHR43722:SF1">
    <property type="entry name" value="PROLINE IMINOPEPTIDASE"/>
    <property type="match status" value="1"/>
</dbReference>
<name>T1BXK2_9ZZZZ</name>
<feature type="region of interest" description="Disordered" evidence="1">
    <location>
        <begin position="145"/>
        <end position="164"/>
    </location>
</feature>
<dbReference type="GO" id="GO:0006508">
    <property type="term" value="P:proteolysis"/>
    <property type="evidence" value="ECO:0007669"/>
    <property type="project" value="InterPro"/>
</dbReference>
<reference evidence="3" key="1">
    <citation type="submission" date="2013-08" db="EMBL/GenBank/DDBJ databases">
        <authorList>
            <person name="Mendez C."/>
            <person name="Richter M."/>
            <person name="Ferrer M."/>
            <person name="Sanchez J."/>
        </authorList>
    </citation>
    <scope>NUCLEOTIDE SEQUENCE</scope>
</reference>
<protein>
    <submittedName>
        <fullName evidence="3">Cysteine proteinase</fullName>
    </submittedName>
</protein>
<dbReference type="Pfam" id="PF00561">
    <property type="entry name" value="Abhydrolase_1"/>
    <property type="match status" value="1"/>
</dbReference>
<dbReference type="EMBL" id="AUZY01000682">
    <property type="protein sequence ID" value="EQD77691.1"/>
    <property type="molecule type" value="Genomic_DNA"/>
</dbReference>
<dbReference type="Gene3D" id="3.40.50.1820">
    <property type="entry name" value="alpha/beta hydrolase"/>
    <property type="match status" value="1"/>
</dbReference>
<sequence length="517" mass="55550">MKRSTRLIAFAMLLVVFLGGRWLWQYAGTSSATVTVPRIDRIGQLTFTPCTLHQFGSGLSTRAWCAPFRVPENWAKPGGPEIALRLAMIRSPAAVPAPDPVLYLAGGPGQSAIDTWPALAPALAGVLPTRNVILLDQRGTGGSTPLTCPRYRAQPPVDGTARESSAAGHGAHLAALMAQTQACLAALRKRGLNPADFTTTQAVLDLVALRRALGDPEFDLVGVSYGTRVAQQFVMQDPHAVRSMVLDSVVPDQLILGQSFGVNLDNALHADFALCTKNPLCHHAFGNPWDTLVQLKRHLARHPIRVHFRTARNSRPAQEMLTPARLVALVRLDAYSPLTAALLPLALHAAAEGHDAPLLAESRWISRSAARTMNGAMQLSVVCSEDVPWLHATPAEAASLLGDHVIDDLRAMCAIWPKGAVPARFHTPLQSKVPTLILEGQFDPVTPPRYGVDVLKGLGDARLLIAPGQAHNVIGAGCMPHLVTRFIRHPDPALIHAGCLSQLKPVPPFLNYNRGAP</sequence>
<dbReference type="AlphaFoldDB" id="T1BXK2"/>
<feature type="domain" description="AB hydrolase-1" evidence="2">
    <location>
        <begin position="100"/>
        <end position="473"/>
    </location>
</feature>
<proteinExistence type="predicted"/>
<reference evidence="3" key="2">
    <citation type="journal article" date="2014" name="ISME J.">
        <title>Microbial stratification in low pH oxic and suboxic macroscopic growths along an acid mine drainage.</title>
        <authorList>
            <person name="Mendez-Garcia C."/>
            <person name="Mesa V."/>
            <person name="Sprenger R.R."/>
            <person name="Richter M."/>
            <person name="Diez M.S."/>
            <person name="Solano J."/>
            <person name="Bargiela R."/>
            <person name="Golyshina O.V."/>
            <person name="Manteca A."/>
            <person name="Ramos J.L."/>
            <person name="Gallego J.R."/>
            <person name="Llorente I."/>
            <person name="Martins Dos Santos V.A."/>
            <person name="Jensen O.N."/>
            <person name="Pelaez A.I."/>
            <person name="Sanchez J."/>
            <person name="Ferrer M."/>
        </authorList>
    </citation>
    <scope>NUCLEOTIDE SEQUENCE</scope>
</reference>
<evidence type="ECO:0000259" key="2">
    <source>
        <dbReference type="Pfam" id="PF00561"/>
    </source>
</evidence>
<dbReference type="PANTHER" id="PTHR43722">
    <property type="entry name" value="PROLINE IMINOPEPTIDASE"/>
    <property type="match status" value="1"/>
</dbReference>
<dbReference type="InterPro" id="IPR005944">
    <property type="entry name" value="Pro_iminopeptidase"/>
</dbReference>
<dbReference type="GO" id="GO:0004177">
    <property type="term" value="F:aminopeptidase activity"/>
    <property type="evidence" value="ECO:0007669"/>
    <property type="project" value="UniProtKB-EC"/>
</dbReference>
<dbReference type="GO" id="GO:0005737">
    <property type="term" value="C:cytoplasm"/>
    <property type="evidence" value="ECO:0007669"/>
    <property type="project" value="InterPro"/>
</dbReference>
<dbReference type="InterPro" id="IPR000073">
    <property type="entry name" value="AB_hydrolase_1"/>
</dbReference>
<dbReference type="InterPro" id="IPR029058">
    <property type="entry name" value="AB_hydrolase_fold"/>
</dbReference>